<organism evidence="1">
    <name type="scientific">Desulfacinum infernum</name>
    <dbReference type="NCBI Taxonomy" id="35837"/>
    <lineage>
        <taxon>Bacteria</taxon>
        <taxon>Pseudomonadati</taxon>
        <taxon>Thermodesulfobacteriota</taxon>
        <taxon>Syntrophobacteria</taxon>
        <taxon>Syntrophobacterales</taxon>
        <taxon>Syntrophobacteraceae</taxon>
        <taxon>Desulfacinum</taxon>
    </lineage>
</organism>
<protein>
    <submittedName>
        <fullName evidence="1">Uncharacterized protein</fullName>
    </submittedName>
</protein>
<gene>
    <name evidence="1" type="ORF">ENS06_09635</name>
</gene>
<comment type="caution">
    <text evidence="1">The sequence shown here is derived from an EMBL/GenBank/DDBJ whole genome shotgun (WGS) entry which is preliminary data.</text>
</comment>
<sequence length="224" mass="26012">MMNRKTPGRLSCRELHRSLRLLRDPLFPLYFLERNLDVLGRENGFRREPQRCRTARVMAVIAERLRWFQELLQDGRRGPGGILNEAPALRGLDDGPDRSRIESYCDHCGLCCEICSGFPDFPDPNNPPDAWQFVFGQGLGDGHRFCPFLLLHRRSGRSFCAIHKYRPNPCRIFEEDECRTVKNELEDELRRTGGRPPRSSVVVGRLLNRWLKRGKAVRLMPPKE</sequence>
<proteinExistence type="predicted"/>
<name>A0A832EDQ8_9BACT</name>
<reference evidence="1" key="1">
    <citation type="journal article" date="2020" name="mSystems">
        <title>Genome- and Community-Level Interaction Insights into Carbon Utilization and Element Cycling Functions of Hydrothermarchaeota in Hydrothermal Sediment.</title>
        <authorList>
            <person name="Zhou Z."/>
            <person name="Liu Y."/>
            <person name="Xu W."/>
            <person name="Pan J."/>
            <person name="Luo Z.H."/>
            <person name="Li M."/>
        </authorList>
    </citation>
    <scope>NUCLEOTIDE SEQUENCE [LARGE SCALE GENOMIC DNA]</scope>
    <source>
        <strain evidence="1">SpSt-456</strain>
    </source>
</reference>
<evidence type="ECO:0000313" key="1">
    <source>
        <dbReference type="EMBL" id="HFK97566.1"/>
    </source>
</evidence>
<dbReference type="AlphaFoldDB" id="A0A832EDQ8"/>
<accession>A0A832EDQ8</accession>
<dbReference type="EMBL" id="DSTK01000027">
    <property type="protein sequence ID" value="HFK97566.1"/>
    <property type="molecule type" value="Genomic_DNA"/>
</dbReference>